<evidence type="ECO:0000313" key="1">
    <source>
        <dbReference type="EMBL" id="RLW02568.1"/>
    </source>
</evidence>
<keyword evidence="2" id="KW-1185">Reference proteome</keyword>
<reference evidence="1 2" key="1">
    <citation type="journal article" date="2018" name="Proc. R. Soc. B">
        <title>A non-coding region near Follistatin controls head colour polymorphism in the Gouldian finch.</title>
        <authorList>
            <person name="Toomey M.B."/>
            <person name="Marques C.I."/>
            <person name="Andrade P."/>
            <person name="Araujo P.M."/>
            <person name="Sabatino S."/>
            <person name="Gazda M.A."/>
            <person name="Afonso S."/>
            <person name="Lopes R.J."/>
            <person name="Corbo J.C."/>
            <person name="Carneiro M."/>
        </authorList>
    </citation>
    <scope>NUCLEOTIDE SEQUENCE [LARGE SCALE GENOMIC DNA]</scope>
    <source>
        <strain evidence="1">Red01</strain>
        <tissue evidence="1">Muscle</tissue>
    </source>
</reference>
<protein>
    <submittedName>
        <fullName evidence="1">Uncharacterized protein</fullName>
    </submittedName>
</protein>
<evidence type="ECO:0000313" key="2">
    <source>
        <dbReference type="Proteomes" id="UP000276834"/>
    </source>
</evidence>
<dbReference type="AlphaFoldDB" id="A0A3L8SJM7"/>
<dbReference type="Proteomes" id="UP000276834">
    <property type="component" value="Unassembled WGS sequence"/>
</dbReference>
<gene>
    <name evidence="1" type="ORF">DV515_00007204</name>
</gene>
<feature type="non-terminal residue" evidence="1">
    <location>
        <position position="117"/>
    </location>
</feature>
<proteinExistence type="predicted"/>
<sequence length="117" mass="13136">MDLQSFHWELVAWIHPQPSALFLSRLKEQSGQKFPQNPTFAHPLAVLARSLWLSKNFKIELKLPSALFHVILDPFNQTFLPGSLVTVLLTPNIPPVRLFRLEHPASASSLTSLPSSS</sequence>
<dbReference type="EMBL" id="QUSF01000018">
    <property type="protein sequence ID" value="RLW02568.1"/>
    <property type="molecule type" value="Genomic_DNA"/>
</dbReference>
<name>A0A3L8SJM7_CHLGU</name>
<organism evidence="1 2">
    <name type="scientific">Chloebia gouldiae</name>
    <name type="common">Gouldian finch</name>
    <name type="synonym">Erythrura gouldiae</name>
    <dbReference type="NCBI Taxonomy" id="44316"/>
    <lineage>
        <taxon>Eukaryota</taxon>
        <taxon>Metazoa</taxon>
        <taxon>Chordata</taxon>
        <taxon>Craniata</taxon>
        <taxon>Vertebrata</taxon>
        <taxon>Euteleostomi</taxon>
        <taxon>Archelosauria</taxon>
        <taxon>Archosauria</taxon>
        <taxon>Dinosauria</taxon>
        <taxon>Saurischia</taxon>
        <taxon>Theropoda</taxon>
        <taxon>Coelurosauria</taxon>
        <taxon>Aves</taxon>
        <taxon>Neognathae</taxon>
        <taxon>Neoaves</taxon>
        <taxon>Telluraves</taxon>
        <taxon>Australaves</taxon>
        <taxon>Passeriformes</taxon>
        <taxon>Passeroidea</taxon>
        <taxon>Passeridae</taxon>
        <taxon>Chloebia</taxon>
    </lineage>
</organism>
<accession>A0A3L8SJM7</accession>
<comment type="caution">
    <text evidence="1">The sequence shown here is derived from an EMBL/GenBank/DDBJ whole genome shotgun (WGS) entry which is preliminary data.</text>
</comment>